<proteinExistence type="predicted"/>
<sequence>MKTNWVCPPCKGSKKVDTSVSEVLAPGTRTNNSVDSASSPNPPFTAQTTDSEILLNLTSEIKLLRGDVGDLKSHINYVSEHLTKCYSRLDEYDTRIKSLEKREEEIISLNNTIINLREQLNAHAQTTLKNELEISGINEIKNENPLHIVRVIAHKIGVPIDDQDLDYVTRVGPRRQQSKETTESSPRKIIVRFVRRHKREDFLKAAKTRRSINSTDLDIPGATRNVYINERLTPGNRQLFRETKHSAKEHGYKFCWCKNGAILIRKQEGNPSIHIRSAEDLERYLGPNIAASP</sequence>
<accession>A0ACC2Q6M3</accession>
<evidence type="ECO:0000313" key="1">
    <source>
        <dbReference type="EMBL" id="KAJ8707185.1"/>
    </source>
</evidence>
<dbReference type="Proteomes" id="UP001231649">
    <property type="component" value="Chromosome 29"/>
</dbReference>
<gene>
    <name evidence="1" type="ORF">PYW08_011319</name>
</gene>
<protein>
    <submittedName>
        <fullName evidence="1">Uncharacterized protein</fullName>
    </submittedName>
</protein>
<name>A0ACC2Q6M3_9NEOP</name>
<dbReference type="EMBL" id="CM056805">
    <property type="protein sequence ID" value="KAJ8707185.1"/>
    <property type="molecule type" value="Genomic_DNA"/>
</dbReference>
<keyword evidence="2" id="KW-1185">Reference proteome</keyword>
<evidence type="ECO:0000313" key="2">
    <source>
        <dbReference type="Proteomes" id="UP001231649"/>
    </source>
</evidence>
<comment type="caution">
    <text evidence="1">The sequence shown here is derived from an EMBL/GenBank/DDBJ whole genome shotgun (WGS) entry which is preliminary data.</text>
</comment>
<organism evidence="1 2">
    <name type="scientific">Mythimna loreyi</name>
    <dbReference type="NCBI Taxonomy" id="667449"/>
    <lineage>
        <taxon>Eukaryota</taxon>
        <taxon>Metazoa</taxon>
        <taxon>Ecdysozoa</taxon>
        <taxon>Arthropoda</taxon>
        <taxon>Hexapoda</taxon>
        <taxon>Insecta</taxon>
        <taxon>Pterygota</taxon>
        <taxon>Neoptera</taxon>
        <taxon>Endopterygota</taxon>
        <taxon>Lepidoptera</taxon>
        <taxon>Glossata</taxon>
        <taxon>Ditrysia</taxon>
        <taxon>Noctuoidea</taxon>
        <taxon>Noctuidae</taxon>
        <taxon>Noctuinae</taxon>
        <taxon>Hadenini</taxon>
        <taxon>Mythimna</taxon>
    </lineage>
</organism>
<reference evidence="1" key="1">
    <citation type="submission" date="2023-03" db="EMBL/GenBank/DDBJ databases">
        <title>Chromosome-level genomes of two armyworms, Mythimna separata and Mythimna loreyi, provide insights into the biosynthesis and reception of sex pheromones.</title>
        <authorList>
            <person name="Zhao H."/>
        </authorList>
    </citation>
    <scope>NUCLEOTIDE SEQUENCE</scope>
    <source>
        <strain evidence="1">BeijingLab</strain>
    </source>
</reference>